<evidence type="ECO:0000313" key="2">
    <source>
        <dbReference type="EMBL" id="TXC88749.1"/>
    </source>
</evidence>
<evidence type="ECO:0000313" key="3">
    <source>
        <dbReference type="Proteomes" id="UP000321776"/>
    </source>
</evidence>
<proteinExistence type="predicted"/>
<dbReference type="InterPro" id="IPR045584">
    <property type="entry name" value="Pilin-like"/>
</dbReference>
<feature type="transmembrane region" description="Helical" evidence="1">
    <location>
        <begin position="17"/>
        <end position="38"/>
    </location>
</feature>
<keyword evidence="1" id="KW-0472">Membrane</keyword>
<dbReference type="InterPro" id="IPR012902">
    <property type="entry name" value="N_methyl_site"/>
</dbReference>
<evidence type="ECO:0008006" key="4">
    <source>
        <dbReference type="Google" id="ProtNLM"/>
    </source>
</evidence>
<dbReference type="EMBL" id="VOQS01000001">
    <property type="protein sequence ID" value="TXC88749.1"/>
    <property type="molecule type" value="Genomic_DNA"/>
</dbReference>
<evidence type="ECO:0000256" key="1">
    <source>
        <dbReference type="SAM" id="Phobius"/>
    </source>
</evidence>
<organism evidence="2 3">
    <name type="scientific">Paraburkholderia azotifigens</name>
    <dbReference type="NCBI Taxonomy" id="2057004"/>
    <lineage>
        <taxon>Bacteria</taxon>
        <taxon>Pseudomonadati</taxon>
        <taxon>Pseudomonadota</taxon>
        <taxon>Betaproteobacteria</taxon>
        <taxon>Burkholderiales</taxon>
        <taxon>Burkholderiaceae</taxon>
        <taxon>Paraburkholderia</taxon>
    </lineage>
</organism>
<dbReference type="AlphaFoldDB" id="A0A5C6VV07"/>
<dbReference type="RefSeq" id="WP_147234509.1">
    <property type="nucleotide sequence ID" value="NZ_VOQS01000001.1"/>
</dbReference>
<dbReference type="SUPFAM" id="SSF54523">
    <property type="entry name" value="Pili subunits"/>
    <property type="match status" value="1"/>
</dbReference>
<dbReference type="Proteomes" id="UP000321776">
    <property type="component" value="Unassembled WGS sequence"/>
</dbReference>
<keyword evidence="1" id="KW-0812">Transmembrane</keyword>
<sequence length="138" mass="14479">MMRASVFAQRGQTLIEVLVAVAVTAVTVLGLVAVQLAIARDARAMSYRAQAALVADAIAEAARAPNTNEAAIRQWKTRASSLLPKADAGIDGGSDSSFARATWTWQASMPHDIIDAPVSCGEANVPRGTQCVAIAFLR</sequence>
<keyword evidence="1" id="KW-1133">Transmembrane helix</keyword>
<protein>
    <recommendedName>
        <fullName evidence="4">Type IV pilus modification protein PilV</fullName>
    </recommendedName>
</protein>
<dbReference type="Pfam" id="PF07963">
    <property type="entry name" value="N_methyl"/>
    <property type="match status" value="1"/>
</dbReference>
<name>A0A5C6VV07_9BURK</name>
<accession>A0A5C6VV07</accession>
<reference evidence="2 3" key="1">
    <citation type="journal article" date="2018" name="Int. J. Syst. Evol. Microbiol.">
        <title>Paraburkholderia azotifigens sp. nov., a nitrogen-fixing bacterium isolated from paddy soil.</title>
        <authorList>
            <person name="Choi G.M."/>
            <person name="Im W.T."/>
        </authorList>
    </citation>
    <scope>NUCLEOTIDE SEQUENCE [LARGE SCALE GENOMIC DNA]</scope>
    <source>
        <strain evidence="2 3">NF 2-5-3</strain>
    </source>
</reference>
<gene>
    <name evidence="2" type="ORF">FRZ40_14805</name>
</gene>
<comment type="caution">
    <text evidence="2">The sequence shown here is derived from an EMBL/GenBank/DDBJ whole genome shotgun (WGS) entry which is preliminary data.</text>
</comment>